<keyword evidence="2" id="KW-1133">Transmembrane helix</keyword>
<dbReference type="Proteomes" id="UP000273516">
    <property type="component" value="Unassembled WGS sequence"/>
</dbReference>
<keyword evidence="4" id="KW-1185">Reference proteome</keyword>
<proteinExistence type="predicted"/>
<dbReference type="RefSeq" id="WP_122110607.1">
    <property type="nucleotide sequence ID" value="NZ_QOKZ01000001.1"/>
</dbReference>
<protein>
    <recommendedName>
        <fullName evidence="5">SLATT domain-containing protein</fullName>
    </recommendedName>
</protein>
<evidence type="ECO:0000313" key="3">
    <source>
        <dbReference type="EMBL" id="RMC37519.1"/>
    </source>
</evidence>
<feature type="transmembrane region" description="Helical" evidence="2">
    <location>
        <begin position="82"/>
        <end position="100"/>
    </location>
</feature>
<dbReference type="AlphaFoldDB" id="A0A3M0MIU2"/>
<keyword evidence="2" id="KW-0472">Membrane</keyword>
<evidence type="ECO:0000313" key="4">
    <source>
        <dbReference type="Proteomes" id="UP000273516"/>
    </source>
</evidence>
<evidence type="ECO:0008006" key="5">
    <source>
        <dbReference type="Google" id="ProtNLM"/>
    </source>
</evidence>
<feature type="compositionally biased region" description="Basic and acidic residues" evidence="1">
    <location>
        <begin position="1"/>
        <end position="18"/>
    </location>
</feature>
<feature type="transmembrane region" description="Helical" evidence="2">
    <location>
        <begin position="59"/>
        <end position="76"/>
    </location>
</feature>
<dbReference type="OrthoDB" id="8103752at2"/>
<comment type="caution">
    <text evidence="3">The sequence shown here is derived from an EMBL/GenBank/DDBJ whole genome shotgun (WGS) entry which is preliminary data.</text>
</comment>
<name>A0A3M0MIU2_9RHOB</name>
<keyword evidence="2" id="KW-0812">Transmembrane</keyword>
<accession>A0A3M0MIU2</accession>
<feature type="region of interest" description="Disordered" evidence="1">
    <location>
        <begin position="1"/>
        <end position="29"/>
    </location>
</feature>
<gene>
    <name evidence="3" type="ORF">C9E81_01840</name>
</gene>
<organism evidence="3 4">
    <name type="scientific">Paracoccus alkanivorans</name>
    <dbReference type="NCBI Taxonomy" id="2116655"/>
    <lineage>
        <taxon>Bacteria</taxon>
        <taxon>Pseudomonadati</taxon>
        <taxon>Pseudomonadota</taxon>
        <taxon>Alphaproteobacteria</taxon>
        <taxon>Rhodobacterales</taxon>
        <taxon>Paracoccaceae</taxon>
        <taxon>Paracoccus</taxon>
    </lineage>
</organism>
<sequence>MGERTEAEQSRLETEPGRGHQGPTTNYPTAPKVDPTFKLLFSALYHDMAETTLMRWHRLLTMLNLLLGSGAAAAIGARHPNWALWMGLAVALIGSLQLVWDFGKVARDHAVLRQRYYDLMADFQRGKSAKEVEACMTALYGAEPPIIERLRKRAHNKAGRSLYGGKFNRI</sequence>
<evidence type="ECO:0000256" key="2">
    <source>
        <dbReference type="SAM" id="Phobius"/>
    </source>
</evidence>
<dbReference type="EMBL" id="QOKZ01000001">
    <property type="protein sequence ID" value="RMC37519.1"/>
    <property type="molecule type" value="Genomic_DNA"/>
</dbReference>
<reference evidence="3 4" key="1">
    <citation type="submission" date="2018-07" db="EMBL/GenBank/DDBJ databases">
        <authorList>
            <person name="Zhang Y."/>
            <person name="Wang L."/>
            <person name="Ma S."/>
        </authorList>
    </citation>
    <scope>NUCLEOTIDE SEQUENCE [LARGE SCALE GENOMIC DNA]</scope>
    <source>
        <strain evidence="3 4">4-2</strain>
    </source>
</reference>
<evidence type="ECO:0000256" key="1">
    <source>
        <dbReference type="SAM" id="MobiDB-lite"/>
    </source>
</evidence>